<dbReference type="RefSeq" id="WP_013299191.1">
    <property type="nucleotide sequence ID" value="NC_014414.1"/>
</dbReference>
<feature type="transmembrane region" description="Helical" evidence="1">
    <location>
        <begin position="21"/>
        <end position="41"/>
    </location>
</feature>
<reference evidence="3" key="1">
    <citation type="submission" date="2010-08" db="EMBL/GenBank/DDBJ databases">
        <title>Genome sequence of Parvularcula bermudensis HTCC2503.</title>
        <authorList>
            <person name="Kang D.-M."/>
            <person name="Oh H.-M."/>
            <person name="Cho J.-C."/>
        </authorList>
    </citation>
    <scope>NUCLEOTIDE SEQUENCE [LARGE SCALE GENOMIC DNA]</scope>
    <source>
        <strain evidence="3">ATCC BAA-594 / HTCC2503 / KCTC 12087</strain>
    </source>
</reference>
<accession>E0TB08</accession>
<keyword evidence="1" id="KW-0472">Membrane</keyword>
<evidence type="ECO:0000313" key="2">
    <source>
        <dbReference type="EMBL" id="ADM08217.1"/>
    </source>
</evidence>
<dbReference type="AlphaFoldDB" id="E0TB08"/>
<organism evidence="2 3">
    <name type="scientific">Parvularcula bermudensis (strain ATCC BAA-594 / HTCC2503 / KCTC 12087)</name>
    <dbReference type="NCBI Taxonomy" id="314260"/>
    <lineage>
        <taxon>Bacteria</taxon>
        <taxon>Pseudomonadati</taxon>
        <taxon>Pseudomonadota</taxon>
        <taxon>Alphaproteobacteria</taxon>
        <taxon>Parvularculales</taxon>
        <taxon>Parvularculaceae</taxon>
        <taxon>Parvularcula</taxon>
    </lineage>
</organism>
<dbReference type="InterPro" id="IPR014115">
    <property type="entry name" value="TrbI_Ftype"/>
</dbReference>
<protein>
    <submittedName>
        <fullName evidence="2">Uncharacterized protein</fullName>
    </submittedName>
</protein>
<sequence length="174" mass="18360">MADATPPAILIRETDKTTKRLVLAGMAVAVSLSTAALTLTLRQPDPPVFISVSLRSLVQEHMLSTLGPEVTPFEAETRTAEFSRALDVAIGELAAEEGVIVLASEAVLGAQVPDFTEEVRLRARAYAADLAARRGAMPPTYDGAGATGLLQGMERDLDALAVAANLRPPAEERP</sequence>
<dbReference type="Pfam" id="PF09677">
    <property type="entry name" value="TrbI_Ftype"/>
    <property type="match status" value="1"/>
</dbReference>
<name>E0TB08_PARBH</name>
<evidence type="ECO:0000256" key="1">
    <source>
        <dbReference type="SAM" id="Phobius"/>
    </source>
</evidence>
<evidence type="ECO:0000313" key="3">
    <source>
        <dbReference type="Proteomes" id="UP000001302"/>
    </source>
</evidence>
<dbReference type="HOGENOM" id="CLU_1538598_0_0_5"/>
<dbReference type="EMBL" id="CP002156">
    <property type="protein sequence ID" value="ADM08217.1"/>
    <property type="molecule type" value="Genomic_DNA"/>
</dbReference>
<reference evidence="2 3" key="2">
    <citation type="journal article" date="2011" name="J. Bacteriol.">
        <title>Complete genome sequence of strain HTCC2503T of Parvularcula bermudensis, the type species of the order "Parvularculales" in the class Alphaproteobacteria.</title>
        <authorList>
            <person name="Oh H.M."/>
            <person name="Kang I."/>
            <person name="Vergin K.L."/>
            <person name="Kang D."/>
            <person name="Rhee K.H."/>
            <person name="Giovannoni S.J."/>
            <person name="Cho J.C."/>
        </authorList>
    </citation>
    <scope>NUCLEOTIDE SEQUENCE [LARGE SCALE GENOMIC DNA]</scope>
    <source>
        <strain evidence="3">ATCC BAA-594 / HTCC2503 / KCTC 12087</strain>
    </source>
</reference>
<gene>
    <name evidence="2" type="ordered locus">PB2503_00682</name>
</gene>
<keyword evidence="1" id="KW-1133">Transmembrane helix</keyword>
<dbReference type="KEGG" id="pbr:PB2503_00682"/>
<proteinExistence type="predicted"/>
<dbReference type="STRING" id="314260.PB2503_00682"/>
<dbReference type="Proteomes" id="UP000001302">
    <property type="component" value="Chromosome"/>
</dbReference>
<keyword evidence="3" id="KW-1185">Reference proteome</keyword>
<dbReference type="OrthoDB" id="9829396at2"/>
<keyword evidence="1" id="KW-0812">Transmembrane</keyword>